<reference evidence="9 10" key="1">
    <citation type="submission" date="2017-03" db="EMBL/GenBank/DDBJ databases">
        <authorList>
            <person name="Afonso C.L."/>
            <person name="Miller P.J."/>
            <person name="Scott M.A."/>
            <person name="Spackman E."/>
            <person name="Goraichik I."/>
            <person name="Dimitrov K.M."/>
            <person name="Suarez D.L."/>
            <person name="Swayne D.E."/>
        </authorList>
    </citation>
    <scope>NUCLEOTIDE SEQUENCE [LARGE SCALE GENOMIC DNA]</scope>
    <source>
        <strain evidence="9">PRJEB14757</strain>
    </source>
</reference>
<dbReference type="PANTHER" id="PTHR43065:SF42">
    <property type="entry name" value="TWO-COMPONENT SENSOR PPRA"/>
    <property type="match status" value="1"/>
</dbReference>
<dbReference type="Proteomes" id="UP000191931">
    <property type="component" value="Unassembled WGS sequence"/>
</dbReference>
<feature type="domain" description="Response regulatory" evidence="6">
    <location>
        <begin position="657"/>
        <end position="773"/>
    </location>
</feature>
<feature type="domain" description="PAS" evidence="7">
    <location>
        <begin position="27"/>
        <end position="68"/>
    </location>
</feature>
<keyword evidence="3 4" id="KW-0597">Phosphoprotein</keyword>
<dbReference type="InterPro" id="IPR013656">
    <property type="entry name" value="PAS_4"/>
</dbReference>
<evidence type="ECO:0000313" key="10">
    <source>
        <dbReference type="Proteomes" id="UP000191931"/>
    </source>
</evidence>
<dbReference type="InterPro" id="IPR003594">
    <property type="entry name" value="HATPase_dom"/>
</dbReference>
<dbReference type="SUPFAM" id="SSF52172">
    <property type="entry name" value="CheY-like"/>
    <property type="match status" value="1"/>
</dbReference>
<dbReference type="EC" id="2.7.13.3" evidence="2"/>
<feature type="domain" description="PAC" evidence="8">
    <location>
        <begin position="231"/>
        <end position="283"/>
    </location>
</feature>
<dbReference type="SMART" id="SM00448">
    <property type="entry name" value="REC"/>
    <property type="match status" value="1"/>
</dbReference>
<keyword evidence="9" id="KW-0418">Kinase</keyword>
<dbReference type="Gene3D" id="3.30.450.20">
    <property type="entry name" value="PAS domain"/>
    <property type="match status" value="3"/>
</dbReference>
<evidence type="ECO:0000256" key="1">
    <source>
        <dbReference type="ARBA" id="ARBA00000085"/>
    </source>
</evidence>
<dbReference type="PRINTS" id="PR00344">
    <property type="entry name" value="BCTRLSENSOR"/>
</dbReference>
<dbReference type="SUPFAM" id="SSF47384">
    <property type="entry name" value="Homodimeric domain of signal transducing histidine kinase"/>
    <property type="match status" value="1"/>
</dbReference>
<evidence type="ECO:0000256" key="3">
    <source>
        <dbReference type="ARBA" id="ARBA00022553"/>
    </source>
</evidence>
<evidence type="ECO:0000259" key="5">
    <source>
        <dbReference type="PROSITE" id="PS50109"/>
    </source>
</evidence>
<dbReference type="SMART" id="SM00387">
    <property type="entry name" value="HATPase_c"/>
    <property type="match status" value="1"/>
</dbReference>
<dbReference type="CDD" id="cd00130">
    <property type="entry name" value="PAS"/>
    <property type="match status" value="2"/>
</dbReference>
<dbReference type="PROSITE" id="PS50112">
    <property type="entry name" value="PAS"/>
    <property type="match status" value="2"/>
</dbReference>
<feature type="domain" description="Histidine kinase" evidence="5">
    <location>
        <begin position="414"/>
        <end position="637"/>
    </location>
</feature>
<evidence type="ECO:0000256" key="2">
    <source>
        <dbReference type="ARBA" id="ARBA00012438"/>
    </source>
</evidence>
<dbReference type="Pfam" id="PF13426">
    <property type="entry name" value="PAS_9"/>
    <property type="match status" value="2"/>
</dbReference>
<dbReference type="InterPro" id="IPR003661">
    <property type="entry name" value="HisK_dim/P_dom"/>
</dbReference>
<dbReference type="STRING" id="1246637.MTBBW1_20045"/>
<dbReference type="NCBIfam" id="TIGR00229">
    <property type="entry name" value="sensory_box"/>
    <property type="match status" value="2"/>
</dbReference>
<evidence type="ECO:0000313" key="9">
    <source>
        <dbReference type="EMBL" id="SLM29848.1"/>
    </source>
</evidence>
<dbReference type="Pfam" id="PF00072">
    <property type="entry name" value="Response_reg"/>
    <property type="match status" value="1"/>
</dbReference>
<dbReference type="GO" id="GO:0000155">
    <property type="term" value="F:phosphorelay sensor kinase activity"/>
    <property type="evidence" value="ECO:0007669"/>
    <property type="project" value="InterPro"/>
</dbReference>
<dbReference type="InterPro" id="IPR000014">
    <property type="entry name" value="PAS"/>
</dbReference>
<gene>
    <name evidence="9" type="ORF">MTBBW1_20045</name>
</gene>
<dbReference type="Gene3D" id="3.30.565.10">
    <property type="entry name" value="Histidine kinase-like ATPase, C-terminal domain"/>
    <property type="match status" value="1"/>
</dbReference>
<dbReference type="CDD" id="cd00082">
    <property type="entry name" value="HisKA"/>
    <property type="match status" value="1"/>
</dbReference>
<protein>
    <recommendedName>
        <fullName evidence="2">histidine kinase</fullName>
        <ecNumber evidence="2">2.7.13.3</ecNumber>
    </recommendedName>
</protein>
<evidence type="ECO:0000256" key="4">
    <source>
        <dbReference type="PROSITE-ProRule" id="PRU00169"/>
    </source>
</evidence>
<dbReference type="InterPro" id="IPR000700">
    <property type="entry name" value="PAS-assoc_C"/>
</dbReference>
<dbReference type="Gene3D" id="3.40.50.2300">
    <property type="match status" value="1"/>
</dbReference>
<dbReference type="Pfam" id="PF08448">
    <property type="entry name" value="PAS_4"/>
    <property type="match status" value="1"/>
</dbReference>
<dbReference type="SUPFAM" id="SSF55785">
    <property type="entry name" value="PYP-like sensor domain (PAS domain)"/>
    <property type="match status" value="3"/>
</dbReference>
<dbReference type="PROSITE" id="PS50109">
    <property type="entry name" value="HIS_KIN"/>
    <property type="match status" value="1"/>
</dbReference>
<evidence type="ECO:0000259" key="8">
    <source>
        <dbReference type="PROSITE" id="PS50113"/>
    </source>
</evidence>
<dbReference type="InterPro" id="IPR001610">
    <property type="entry name" value="PAC"/>
</dbReference>
<name>A0A1W1HBU0_9BACT</name>
<dbReference type="InterPro" id="IPR036890">
    <property type="entry name" value="HATPase_C_sf"/>
</dbReference>
<comment type="catalytic activity">
    <reaction evidence="1">
        <text>ATP + protein L-histidine = ADP + protein N-phospho-L-histidine.</text>
        <dbReference type="EC" id="2.7.13.3"/>
    </reaction>
</comment>
<accession>A0A1W1HBU0</accession>
<dbReference type="InterPro" id="IPR005467">
    <property type="entry name" value="His_kinase_dom"/>
</dbReference>
<dbReference type="InterPro" id="IPR001789">
    <property type="entry name" value="Sig_transdc_resp-reg_receiver"/>
</dbReference>
<dbReference type="PANTHER" id="PTHR43065">
    <property type="entry name" value="SENSOR HISTIDINE KINASE"/>
    <property type="match status" value="1"/>
</dbReference>
<dbReference type="CDD" id="cd00156">
    <property type="entry name" value="REC"/>
    <property type="match status" value="1"/>
</dbReference>
<evidence type="ECO:0000259" key="7">
    <source>
        <dbReference type="PROSITE" id="PS50112"/>
    </source>
</evidence>
<evidence type="ECO:0000259" key="6">
    <source>
        <dbReference type="PROSITE" id="PS50110"/>
    </source>
</evidence>
<organism evidence="9 10">
    <name type="scientific">Desulfamplus magnetovallimortis</name>
    <dbReference type="NCBI Taxonomy" id="1246637"/>
    <lineage>
        <taxon>Bacteria</taxon>
        <taxon>Pseudomonadati</taxon>
        <taxon>Thermodesulfobacteriota</taxon>
        <taxon>Desulfobacteria</taxon>
        <taxon>Desulfobacterales</taxon>
        <taxon>Desulfobacteraceae</taxon>
        <taxon>Desulfamplus</taxon>
    </lineage>
</organism>
<dbReference type="InterPro" id="IPR011006">
    <property type="entry name" value="CheY-like_superfamily"/>
</dbReference>
<keyword evidence="10" id="KW-1185">Reference proteome</keyword>
<dbReference type="Pfam" id="PF02518">
    <property type="entry name" value="HATPase_c"/>
    <property type="match status" value="1"/>
</dbReference>
<dbReference type="Gene3D" id="1.10.287.130">
    <property type="match status" value="1"/>
</dbReference>
<dbReference type="EMBL" id="FWEV01000112">
    <property type="protein sequence ID" value="SLM29848.1"/>
    <property type="molecule type" value="Genomic_DNA"/>
</dbReference>
<dbReference type="SMART" id="SM00086">
    <property type="entry name" value="PAC"/>
    <property type="match status" value="2"/>
</dbReference>
<dbReference type="PROSITE" id="PS50110">
    <property type="entry name" value="RESPONSE_REGULATORY"/>
    <property type="match status" value="1"/>
</dbReference>
<dbReference type="InterPro" id="IPR004358">
    <property type="entry name" value="Sig_transdc_His_kin-like_C"/>
</dbReference>
<feature type="domain" description="PAS" evidence="7">
    <location>
        <begin position="157"/>
        <end position="211"/>
    </location>
</feature>
<sequence>MSEKPTYEELEKQIAELQERADKCHSEAIKYRTLFDSFPYGITVSDKNGGIIETNAVAEKLLGVGKEQHEKRMIDGDEWWILRPDGSEMPKEEWAGIIALKENRLVTNCEMGIVKPGNEVVWINVTAAPLPIEGLGVVVTYNDITELKHYEKNLKESEERFRKIYTHMSVGIAQISMDFFIEHANEAYCQMLGYSEKELVGKHLKEITHPEIIKENLEKQAQLASGEIDHYRMDKKFIHKSGNLIHGILDANLVRDSTGRPLYCLGSVLDITERKQVEKALKSSEEKYRSMMESMKNPAYICSSELVIEYMNPQMIDRVGRDATGEPCYKAIYENDKKCSWCVLDNILKGEHIDYELSKTVNDCYYSVTNSPIYNPSGKVSKLTIFHDITRIKTMEAQLRHASKMESIGTIAGGIAHDFNNIIYIITGNAELAMADIPEWNPAYDSLKEIKTAGFRGAAIVRQLLNFSRRTDEELKPVGAVSVIKDALKLIRSTIPTTIEITHNFPDEEIIINADSAQINQVMMNICINAAQAMEENGGTLNVTVDKMQIKCIDHIYPDISPGQWLKITISDSGPGISNDIIERIFDPYFTTKPVGKGSGMGLSVVHGIVKSHHGAIYVDTSPEQGATFNIFFPVVAEKNMPNVTRSEDISFGNGEKILFVDDEASIVDMAVKILKRLGYHVESETNPIKALEKFRSRPYAFDVVLTDMTMPKINGIKLAASLKEINPNIPVILCTGYNSLIDEEKAKSIGIDGYTMKPIVVKEIAKTIRDVLDRKK</sequence>
<proteinExistence type="predicted"/>
<feature type="modified residue" description="4-aspartylphosphate" evidence="4">
    <location>
        <position position="708"/>
    </location>
</feature>
<dbReference type="AlphaFoldDB" id="A0A1W1HBU0"/>
<dbReference type="InterPro" id="IPR035965">
    <property type="entry name" value="PAS-like_dom_sf"/>
</dbReference>
<dbReference type="SUPFAM" id="SSF55874">
    <property type="entry name" value="ATPase domain of HSP90 chaperone/DNA topoisomerase II/histidine kinase"/>
    <property type="match status" value="1"/>
</dbReference>
<dbReference type="PROSITE" id="PS50113">
    <property type="entry name" value="PAC"/>
    <property type="match status" value="1"/>
</dbReference>
<keyword evidence="9" id="KW-0808">Transferase</keyword>
<dbReference type="InterPro" id="IPR036097">
    <property type="entry name" value="HisK_dim/P_sf"/>
</dbReference>
<dbReference type="SMART" id="SM00091">
    <property type="entry name" value="PAS"/>
    <property type="match status" value="3"/>
</dbReference>